<comment type="caution">
    <text evidence="6">The sequence shown here is derived from an EMBL/GenBank/DDBJ whole genome shotgun (WGS) entry which is preliminary data.</text>
</comment>
<dbReference type="Pfam" id="PF03712">
    <property type="entry name" value="Cu2_monoox_C"/>
    <property type="match status" value="1"/>
</dbReference>
<evidence type="ECO:0000256" key="4">
    <source>
        <dbReference type="SAM" id="SignalP"/>
    </source>
</evidence>
<dbReference type="FunFam" id="2.60.120.230:FF:000001">
    <property type="entry name" value="Monooxygenase, DBH-like 1"/>
    <property type="match status" value="1"/>
</dbReference>
<proteinExistence type="inferred from homology"/>
<dbReference type="GO" id="GO:0042421">
    <property type="term" value="P:norepinephrine biosynthetic process"/>
    <property type="evidence" value="ECO:0007669"/>
    <property type="project" value="TreeGrafter"/>
</dbReference>
<dbReference type="Proteomes" id="UP000711488">
    <property type="component" value="Unassembled WGS sequence"/>
</dbReference>
<keyword evidence="2" id="KW-1015">Disulfide bond</keyword>
<dbReference type="Gene3D" id="2.60.120.230">
    <property type="match status" value="1"/>
</dbReference>
<dbReference type="SUPFAM" id="SSF49344">
    <property type="entry name" value="CBD9-like"/>
    <property type="match status" value="1"/>
</dbReference>
<feature type="domain" description="DOMON" evidence="5">
    <location>
        <begin position="32"/>
        <end position="153"/>
    </location>
</feature>
<dbReference type="InterPro" id="IPR024548">
    <property type="entry name" value="Cu2_monoox_C"/>
</dbReference>
<keyword evidence="3" id="KW-0325">Glycoprotein</keyword>
<dbReference type="InterPro" id="IPR000945">
    <property type="entry name" value="DBH-like"/>
</dbReference>
<reference evidence="6" key="2">
    <citation type="journal article" date="2018" name="Environ. Sci. Technol.">
        <title>The Toxicogenome of Hyalella azteca: A Model for Sediment Ecotoxicology and Evolutionary Toxicology.</title>
        <authorList>
            <person name="Poynton H.C."/>
            <person name="Hasenbein S."/>
            <person name="Benoit J.B."/>
            <person name="Sepulveda M.S."/>
            <person name="Poelchau M.F."/>
            <person name="Hughes D.S.T."/>
            <person name="Murali S.C."/>
            <person name="Chen S."/>
            <person name="Glastad K.M."/>
            <person name="Goodisman M.A.D."/>
            <person name="Werren J.H."/>
            <person name="Vineis J.H."/>
            <person name="Bowen J.L."/>
            <person name="Friedrich M."/>
            <person name="Jones J."/>
            <person name="Robertson H.M."/>
            <person name="Feyereisen R."/>
            <person name="Mechler-Hickson A."/>
            <person name="Mathers N."/>
            <person name="Lee C.E."/>
            <person name="Colbourne J.K."/>
            <person name="Biales A."/>
            <person name="Johnston J.S."/>
            <person name="Wellborn G.A."/>
            <person name="Rosendale A.J."/>
            <person name="Cridge A.G."/>
            <person name="Munoz-Torres M.C."/>
            <person name="Bain P.A."/>
            <person name="Manny A.R."/>
            <person name="Major K.M."/>
            <person name="Lambert F.N."/>
            <person name="Vulpe C.D."/>
            <person name="Tuck P."/>
            <person name="Blalock B.J."/>
            <person name="Lin Y.Y."/>
            <person name="Smith M.E."/>
            <person name="Ochoa-Acuna H."/>
            <person name="Chen M.M."/>
            <person name="Childers C.P."/>
            <person name="Qu J."/>
            <person name="Dugan S."/>
            <person name="Lee S.L."/>
            <person name="Chao H."/>
            <person name="Dinh H."/>
            <person name="Han Y."/>
            <person name="Doddapaneni H."/>
            <person name="Worley K.C."/>
            <person name="Muzny D.M."/>
            <person name="Gibbs R.A."/>
            <person name="Richards S."/>
        </authorList>
    </citation>
    <scope>NUCLEOTIDE SEQUENCE</scope>
    <source>
        <strain evidence="6">HAZT.00-mixed</strain>
        <tissue evidence="6">Whole organism</tissue>
    </source>
</reference>
<gene>
    <name evidence="6" type="ORF">HAZT_HAZT006149</name>
</gene>
<dbReference type="GO" id="GO:0042420">
    <property type="term" value="P:dopamine catabolic process"/>
    <property type="evidence" value="ECO:0007669"/>
    <property type="project" value="TreeGrafter"/>
</dbReference>
<reference evidence="6" key="3">
    <citation type="submission" date="2019-06" db="EMBL/GenBank/DDBJ databases">
        <authorList>
            <person name="Poynton C."/>
            <person name="Hasenbein S."/>
            <person name="Benoit J.B."/>
            <person name="Sepulveda M.S."/>
            <person name="Poelchau M.F."/>
            <person name="Murali S.C."/>
            <person name="Chen S."/>
            <person name="Glastad K.M."/>
            <person name="Werren J.H."/>
            <person name="Vineis J.H."/>
            <person name="Bowen J.L."/>
            <person name="Friedrich M."/>
            <person name="Jones J."/>
            <person name="Robertson H.M."/>
            <person name="Feyereisen R."/>
            <person name="Mechler-Hickson A."/>
            <person name="Mathers N."/>
            <person name="Lee C.E."/>
            <person name="Colbourne J.K."/>
            <person name="Biales A."/>
            <person name="Johnston J.S."/>
            <person name="Wellborn G.A."/>
            <person name="Rosendale A.J."/>
            <person name="Cridge A.G."/>
            <person name="Munoz-Torres M.C."/>
            <person name="Bain P.A."/>
            <person name="Manny A.R."/>
            <person name="Major K.M."/>
            <person name="Lambert F.N."/>
            <person name="Vulpe C.D."/>
            <person name="Tuck P."/>
            <person name="Blalock B.J."/>
            <person name="Lin Y.-Y."/>
            <person name="Smith M.E."/>
            <person name="Ochoa-Acuna H."/>
            <person name="Chen M.-J.M."/>
            <person name="Childers C.P."/>
            <person name="Qu J."/>
            <person name="Dugan S."/>
            <person name="Lee S.L."/>
            <person name="Chao H."/>
            <person name="Dinh H."/>
            <person name="Han Y."/>
            <person name="Doddapaneni H."/>
            <person name="Worley K.C."/>
            <person name="Muzny D.M."/>
            <person name="Gibbs R.A."/>
            <person name="Richards S."/>
        </authorList>
    </citation>
    <scope>NUCLEOTIDE SEQUENCE</scope>
    <source>
        <strain evidence="6">HAZT.00-mixed</strain>
        <tissue evidence="6">Whole organism</tissue>
    </source>
</reference>
<dbReference type="EMBL" id="JQDR03004149">
    <property type="protein sequence ID" value="KAA0202187.1"/>
    <property type="molecule type" value="Genomic_DNA"/>
</dbReference>
<dbReference type="PANTHER" id="PTHR10157">
    <property type="entry name" value="DOPAMINE BETA HYDROXYLASE RELATED"/>
    <property type="match status" value="1"/>
</dbReference>
<feature type="signal peptide" evidence="4">
    <location>
        <begin position="1"/>
        <end position="19"/>
    </location>
</feature>
<dbReference type="GO" id="GO:0005507">
    <property type="term" value="F:copper ion binding"/>
    <property type="evidence" value="ECO:0007669"/>
    <property type="project" value="InterPro"/>
</dbReference>
<dbReference type="InterPro" id="IPR014784">
    <property type="entry name" value="Cu2_ascorb_mOase-like_C"/>
</dbReference>
<dbReference type="InterPro" id="IPR045266">
    <property type="entry name" value="DOH_DOMON"/>
</dbReference>
<dbReference type="SUPFAM" id="SSF49742">
    <property type="entry name" value="PHM/PNGase F"/>
    <property type="match status" value="2"/>
</dbReference>
<dbReference type="SMART" id="SM00664">
    <property type="entry name" value="DoH"/>
    <property type="match status" value="1"/>
</dbReference>
<dbReference type="InterPro" id="IPR036939">
    <property type="entry name" value="Cu2_ascorb_mOase_N_sf"/>
</dbReference>
<dbReference type="GO" id="GO:0030667">
    <property type="term" value="C:secretory granule membrane"/>
    <property type="evidence" value="ECO:0007669"/>
    <property type="project" value="TreeGrafter"/>
</dbReference>
<evidence type="ECO:0000259" key="5">
    <source>
        <dbReference type="PROSITE" id="PS50836"/>
    </source>
</evidence>
<dbReference type="InterPro" id="IPR005018">
    <property type="entry name" value="DOMON_domain"/>
</dbReference>
<evidence type="ECO:0000313" key="6">
    <source>
        <dbReference type="EMBL" id="KAA0202187.1"/>
    </source>
</evidence>
<comment type="similarity">
    <text evidence="1">Belongs to the copper type II ascorbate-dependent monooxygenase family.</text>
</comment>
<dbReference type="GO" id="GO:0006589">
    <property type="term" value="P:octopamine biosynthetic process"/>
    <property type="evidence" value="ECO:0007669"/>
    <property type="project" value="TreeGrafter"/>
</dbReference>
<protein>
    <recommendedName>
        <fullName evidence="5">DOMON domain-containing protein</fullName>
    </recommendedName>
</protein>
<dbReference type="GO" id="GO:0004500">
    <property type="term" value="F:dopamine beta-monooxygenase activity"/>
    <property type="evidence" value="ECO:0007669"/>
    <property type="project" value="InterPro"/>
</dbReference>
<dbReference type="CDD" id="cd09631">
    <property type="entry name" value="DOMON_DOH"/>
    <property type="match status" value="1"/>
</dbReference>
<dbReference type="GO" id="GO:0005615">
    <property type="term" value="C:extracellular space"/>
    <property type="evidence" value="ECO:0007669"/>
    <property type="project" value="TreeGrafter"/>
</dbReference>
<dbReference type="Pfam" id="PF03351">
    <property type="entry name" value="DOMON"/>
    <property type="match status" value="1"/>
</dbReference>
<dbReference type="OrthoDB" id="10003276at2759"/>
<evidence type="ECO:0000256" key="2">
    <source>
        <dbReference type="ARBA" id="ARBA00023157"/>
    </source>
</evidence>
<dbReference type="InterPro" id="IPR008977">
    <property type="entry name" value="PHM/PNGase_F_dom_sf"/>
</dbReference>
<evidence type="ECO:0000256" key="1">
    <source>
        <dbReference type="ARBA" id="ARBA00010676"/>
    </source>
</evidence>
<feature type="chain" id="PRO_5025381296" description="DOMON domain-containing protein" evidence="4">
    <location>
        <begin position="20"/>
        <end position="602"/>
    </location>
</feature>
<dbReference type="Gene3D" id="2.60.40.1210">
    <property type="entry name" value="Cellobiose dehydrogenase, cytochrome domain"/>
    <property type="match status" value="1"/>
</dbReference>
<dbReference type="AlphaFoldDB" id="A0A6A0HB53"/>
<sequence length="602" mass="67578">MFAAVLSLLLGASMGLSAGDVIRNAAQLDDQGKFFMAWTAETEHVTFEIQLSISPQVATLGYAGLGFSPSGGMQGADIILGWVDDSGEAHLHDMHGVGNSPPVEDPSQDMVLMEGRRNDTHTTLRFRRPWVTCDSSHDMALSSDTVKVIFAYDQERPVNLSNLQHHDYRGVRSLYLQEPRMEAPLKTEDVKHWDVQVNNAEPIFSPESHKDLIHHMILYECFVANSSRVFERYVELQGTRCYTNRMPSLFNNCARPIVAWAVGAESWSYVIIKICTRDNSGLRLFYTPKLRKYDASLLDVSHAVGAELLIPPLAPTWPAYGHCSSECTRATIPPTGINVVAGFLHSHLLGRAIALLHIRNGTELPPIFSDNAYSFKYQQFHQLKQEVTILPGDHLTTVCSYNSSGRIHPTFDEMCSISLLYYPSMALSTCSSVPFFEEILKSVGVTSLYEERSPSPITKKALDALDEERFEFMKLGAEKAIGENSGLDFNRYRAIKIKEPYGLQNLTLYDHLNERNFWISGKWQDKLRLLQTSHYVQLTCSDGAQVQLANSNRTAPLNSPAPTLLGKELRSLCTPTEQPTQCLQSYGPTTAWDFRKELREIF</sequence>
<reference evidence="6" key="1">
    <citation type="submission" date="2014-08" db="EMBL/GenBank/DDBJ databases">
        <authorList>
            <person name="Murali S."/>
            <person name="Richards S."/>
            <person name="Bandaranaike D."/>
            <person name="Bellair M."/>
            <person name="Blankenburg K."/>
            <person name="Chao H."/>
            <person name="Dinh H."/>
            <person name="Doddapaneni H."/>
            <person name="Dugan-Rocha S."/>
            <person name="Elkadiri S."/>
            <person name="Gnanaolivu R."/>
            <person name="Hughes D."/>
            <person name="Lee S."/>
            <person name="Li M."/>
            <person name="Ming W."/>
            <person name="Munidasa M."/>
            <person name="Muniz J."/>
            <person name="Nguyen L."/>
            <person name="Osuji N."/>
            <person name="Pu L.-L."/>
            <person name="Puazo M."/>
            <person name="Skinner E."/>
            <person name="Qu C."/>
            <person name="Quiroz J."/>
            <person name="Raj R."/>
            <person name="Weissenberger G."/>
            <person name="Xin Y."/>
            <person name="Zou X."/>
            <person name="Han Y."/>
            <person name="Worley K."/>
            <person name="Muzny D."/>
            <person name="Gibbs R."/>
        </authorList>
    </citation>
    <scope>NUCLEOTIDE SEQUENCE</scope>
    <source>
        <strain evidence="6">HAZT.00-mixed</strain>
        <tissue evidence="6">Whole organism</tissue>
    </source>
</reference>
<keyword evidence="4" id="KW-0732">Signal</keyword>
<dbReference type="PROSITE" id="PS50836">
    <property type="entry name" value="DOMON"/>
    <property type="match status" value="1"/>
</dbReference>
<accession>A0A6A0HB53</accession>
<dbReference type="PANTHER" id="PTHR10157:SF23">
    <property type="entry name" value="MOXD1 HOMOLOG 1"/>
    <property type="match status" value="1"/>
</dbReference>
<organism evidence="6">
    <name type="scientific">Hyalella azteca</name>
    <name type="common">Amphipod</name>
    <dbReference type="NCBI Taxonomy" id="294128"/>
    <lineage>
        <taxon>Eukaryota</taxon>
        <taxon>Metazoa</taxon>
        <taxon>Ecdysozoa</taxon>
        <taxon>Arthropoda</taxon>
        <taxon>Crustacea</taxon>
        <taxon>Multicrustacea</taxon>
        <taxon>Malacostraca</taxon>
        <taxon>Eumalacostraca</taxon>
        <taxon>Peracarida</taxon>
        <taxon>Amphipoda</taxon>
        <taxon>Senticaudata</taxon>
        <taxon>Talitrida</taxon>
        <taxon>Talitroidea</taxon>
        <taxon>Hyalellidae</taxon>
        <taxon>Hyalella</taxon>
    </lineage>
</organism>
<name>A0A6A0HB53_HYAAZ</name>
<dbReference type="Gene3D" id="2.60.120.310">
    <property type="entry name" value="Copper type II, ascorbate-dependent monooxygenase, N-terminal domain"/>
    <property type="match status" value="1"/>
</dbReference>
<dbReference type="InterPro" id="IPR000323">
    <property type="entry name" value="Cu2_ascorb_mOase_N"/>
</dbReference>
<evidence type="ECO:0000256" key="3">
    <source>
        <dbReference type="ARBA" id="ARBA00023180"/>
    </source>
</evidence>
<dbReference type="Pfam" id="PF01082">
    <property type="entry name" value="Cu2_monooxygen"/>
    <property type="match status" value="1"/>
</dbReference>